<feature type="compositionally biased region" description="Acidic residues" evidence="1">
    <location>
        <begin position="635"/>
        <end position="650"/>
    </location>
</feature>
<evidence type="ECO:0000313" key="2">
    <source>
        <dbReference type="EMBL" id="KAF1957363.1"/>
    </source>
</evidence>
<evidence type="ECO:0000313" key="3">
    <source>
        <dbReference type="Proteomes" id="UP000800035"/>
    </source>
</evidence>
<feature type="region of interest" description="Disordered" evidence="1">
    <location>
        <begin position="600"/>
        <end position="762"/>
    </location>
</feature>
<reference evidence="2" key="1">
    <citation type="journal article" date="2020" name="Stud. Mycol.">
        <title>101 Dothideomycetes genomes: a test case for predicting lifestyles and emergence of pathogens.</title>
        <authorList>
            <person name="Haridas S."/>
            <person name="Albert R."/>
            <person name="Binder M."/>
            <person name="Bloem J."/>
            <person name="Labutti K."/>
            <person name="Salamov A."/>
            <person name="Andreopoulos B."/>
            <person name="Baker S."/>
            <person name="Barry K."/>
            <person name="Bills G."/>
            <person name="Bluhm B."/>
            <person name="Cannon C."/>
            <person name="Castanera R."/>
            <person name="Culley D."/>
            <person name="Daum C."/>
            <person name="Ezra D."/>
            <person name="Gonzalez J."/>
            <person name="Henrissat B."/>
            <person name="Kuo A."/>
            <person name="Liang C."/>
            <person name="Lipzen A."/>
            <person name="Lutzoni F."/>
            <person name="Magnuson J."/>
            <person name="Mondo S."/>
            <person name="Nolan M."/>
            <person name="Ohm R."/>
            <person name="Pangilinan J."/>
            <person name="Park H.-J."/>
            <person name="Ramirez L."/>
            <person name="Alfaro M."/>
            <person name="Sun H."/>
            <person name="Tritt A."/>
            <person name="Yoshinaga Y."/>
            <person name="Zwiers L.-H."/>
            <person name="Turgeon B."/>
            <person name="Goodwin S."/>
            <person name="Spatafora J."/>
            <person name="Crous P."/>
            <person name="Grigoriev I."/>
        </authorList>
    </citation>
    <scope>NUCLEOTIDE SEQUENCE</scope>
    <source>
        <strain evidence="2">CBS 675.92</strain>
    </source>
</reference>
<name>A0A6A5TWV8_9PLEO</name>
<organism evidence="2 3">
    <name type="scientific">Byssothecium circinans</name>
    <dbReference type="NCBI Taxonomy" id="147558"/>
    <lineage>
        <taxon>Eukaryota</taxon>
        <taxon>Fungi</taxon>
        <taxon>Dikarya</taxon>
        <taxon>Ascomycota</taxon>
        <taxon>Pezizomycotina</taxon>
        <taxon>Dothideomycetes</taxon>
        <taxon>Pleosporomycetidae</taxon>
        <taxon>Pleosporales</taxon>
        <taxon>Massarineae</taxon>
        <taxon>Massarinaceae</taxon>
        <taxon>Byssothecium</taxon>
    </lineage>
</organism>
<sequence length="880" mass="99753">MLSRRLLLRSKQLHLPLISLGYTVRSPSQPQGRLFSSSATLYARSKKNKKNNTETAPKTANGTEEEQNAANVDIHAQSQDVTAREKAKTPKARKVPNARKAPKAPKIRKIQQDAEKAKAALAAKTKATKAKTPKSMGLREAMLEGEKGPWSDAPGAKRSRNDAQKLDIKTLKAEDLDFKAVEVDVPPVPMLSYGLDRVLFNPGVYRLQDPRSRVYNFDPYLEKIMRVNEFDFKALAPYKTSSKDEDLLELTKRLGSKFTGSTSSMSGILQHFHYLLSRTRGLNHDMLSRSFPKPTNKFSKITTGPSAVFLRWKNGTYAIDADKAYDTPNIMSWLGHSMEKLLTTDQEAFEKYRKSNPMKAPPEDGDRCFHYSSQGNFLMRSQLDAHDPRLPGSGVFDLKTRAVVSIRMNHKEYETGSGYQLRFDRGEWESFEREFYDMTRATMLKYSLQVRMGRMDGIFVAYHNIERIFGFQYLSISDMDLVLHGQTDTCLGDQEFKFSVRLLDELLQKATEKFPEQTLRLHFHTRGERSQFMYIFAEPMTDEQADEIQSRSEIANKKYERDVIGIDHSDEELQEEWKDIQDRVDETIDLEIEGVIDQVKEHEETEDQGNDVRESASELEGTDSRESEMSGSASEAEETEAQEGTAEEPASEIGEGGSKESASEQSESDTSASEIEQSESDTSASESEEGGSEELASKIKEGELEQSEVSASGVEEAESEESPSEIDEVSGDKEAAADQEAITEDSKATQESASASKPAPRGPLIGWTLAIRNRVNGHYVDRPENLTPQHDWTMEYHIKEISEDSCWSLYTKVKERREQLIGEQRQEDTQRLDVYRSIIRRYSDKGRRWREEQDVIDEKMGQRLYEPMGPGSPLYAAKME</sequence>
<dbReference type="EMBL" id="ML976989">
    <property type="protein sequence ID" value="KAF1957363.1"/>
    <property type="molecule type" value="Genomic_DNA"/>
</dbReference>
<protein>
    <submittedName>
        <fullName evidence="2">Pet127-domain-containing protein</fullName>
    </submittedName>
</protein>
<feature type="compositionally biased region" description="Acidic residues" evidence="1">
    <location>
        <begin position="715"/>
        <end position="729"/>
    </location>
</feature>
<keyword evidence="3" id="KW-1185">Reference proteome</keyword>
<feature type="compositionally biased region" description="Polar residues" evidence="1">
    <location>
        <begin position="53"/>
        <end position="62"/>
    </location>
</feature>
<dbReference type="Proteomes" id="UP000800035">
    <property type="component" value="Unassembled WGS sequence"/>
</dbReference>
<accession>A0A6A5TWV8</accession>
<dbReference type="OrthoDB" id="10249045at2759"/>
<evidence type="ECO:0000256" key="1">
    <source>
        <dbReference type="SAM" id="MobiDB-lite"/>
    </source>
</evidence>
<feature type="region of interest" description="Disordered" evidence="1">
    <location>
        <begin position="44"/>
        <end position="137"/>
    </location>
</feature>
<dbReference type="PANTHER" id="PTHR31014:SF0">
    <property type="entry name" value="MITOCHONDRIAL TRANSLATION SYSTEM COMPONENT PET127-RELATED"/>
    <property type="match status" value="1"/>
</dbReference>
<dbReference type="PANTHER" id="PTHR31014">
    <property type="entry name" value="MITOCHONDRIAL TRANSLATION SYSTEM COMPONENT PET127-RELATED"/>
    <property type="match status" value="1"/>
</dbReference>
<proteinExistence type="predicted"/>
<dbReference type="InterPro" id="IPR013943">
    <property type="entry name" value="Pet127"/>
</dbReference>
<dbReference type="AlphaFoldDB" id="A0A6A5TWV8"/>
<feature type="compositionally biased region" description="Basic residues" evidence="1">
    <location>
        <begin position="89"/>
        <end position="109"/>
    </location>
</feature>
<gene>
    <name evidence="2" type="ORF">CC80DRAFT_491490</name>
</gene>
<dbReference type="Pfam" id="PF08634">
    <property type="entry name" value="Pet127"/>
    <property type="match status" value="1"/>
</dbReference>
<dbReference type="GO" id="GO:0005740">
    <property type="term" value="C:mitochondrial envelope"/>
    <property type="evidence" value="ECO:0007669"/>
    <property type="project" value="TreeGrafter"/>
</dbReference>
<feature type="compositionally biased region" description="Basic and acidic residues" evidence="1">
    <location>
        <begin position="610"/>
        <end position="628"/>
    </location>
</feature>
<feature type="compositionally biased region" description="Polar residues" evidence="1">
    <location>
        <begin position="663"/>
        <end position="675"/>
    </location>
</feature>
<dbReference type="GO" id="GO:0000964">
    <property type="term" value="P:mitochondrial RNA 5'-end processing"/>
    <property type="evidence" value="ECO:0007669"/>
    <property type="project" value="TreeGrafter"/>
</dbReference>